<keyword evidence="2" id="KW-0732">Signal</keyword>
<dbReference type="Pfam" id="PF00094">
    <property type="entry name" value="VWD"/>
    <property type="match status" value="4"/>
</dbReference>
<dbReference type="Proteomes" id="UP000424527">
    <property type="component" value="Unassembled WGS sequence"/>
</dbReference>
<dbReference type="InterPro" id="IPR002919">
    <property type="entry name" value="TIL_dom"/>
</dbReference>
<evidence type="ECO:0000313" key="8">
    <source>
        <dbReference type="Proteomes" id="UP000424527"/>
    </source>
</evidence>
<proteinExistence type="predicted"/>
<comment type="subcellular location">
    <subcellularLocation>
        <location evidence="1">Membrane</location>
    </subcellularLocation>
</comment>
<feature type="domain" description="VWFD" evidence="6">
    <location>
        <begin position="1175"/>
        <end position="1237"/>
    </location>
</feature>
<dbReference type="Pfam" id="PF12714">
    <property type="entry name" value="TILa"/>
    <property type="match status" value="1"/>
</dbReference>
<dbReference type="Pfam" id="PF08742">
    <property type="entry name" value="C8"/>
    <property type="match status" value="3"/>
</dbReference>
<keyword evidence="5" id="KW-0325">Glycoprotein</keyword>
<dbReference type="FunFam" id="2.10.25.10:FF:000055">
    <property type="entry name" value="alpha-tectorin isoform X1"/>
    <property type="match status" value="4"/>
</dbReference>
<keyword evidence="4" id="KW-1015">Disulfide bond</keyword>
<dbReference type="Gene3D" id="2.10.25.10">
    <property type="entry name" value="Laminin"/>
    <property type="match status" value="4"/>
</dbReference>
<feature type="domain" description="VWFD" evidence="6">
    <location>
        <begin position="793"/>
        <end position="975"/>
    </location>
</feature>
<organism evidence="7 8">
    <name type="scientific">Larimichthys crocea</name>
    <name type="common">Large yellow croaker</name>
    <name type="synonym">Pseudosciaena crocea</name>
    <dbReference type="NCBI Taxonomy" id="215358"/>
    <lineage>
        <taxon>Eukaryota</taxon>
        <taxon>Metazoa</taxon>
        <taxon>Chordata</taxon>
        <taxon>Craniata</taxon>
        <taxon>Vertebrata</taxon>
        <taxon>Euteleostomi</taxon>
        <taxon>Actinopterygii</taxon>
        <taxon>Neopterygii</taxon>
        <taxon>Teleostei</taxon>
        <taxon>Neoteleostei</taxon>
        <taxon>Acanthomorphata</taxon>
        <taxon>Eupercaria</taxon>
        <taxon>Sciaenidae</taxon>
        <taxon>Larimichthys</taxon>
    </lineage>
</organism>
<evidence type="ECO:0000259" key="6">
    <source>
        <dbReference type="PROSITE" id="PS51233"/>
    </source>
</evidence>
<dbReference type="SMART" id="SM00832">
    <property type="entry name" value="C8"/>
    <property type="match status" value="3"/>
</dbReference>
<dbReference type="GO" id="GO:0016020">
    <property type="term" value="C:membrane"/>
    <property type="evidence" value="ECO:0007669"/>
    <property type="project" value="UniProtKB-SubCell"/>
</dbReference>
<dbReference type="SMART" id="SM00216">
    <property type="entry name" value="VWD"/>
    <property type="match status" value="2"/>
</dbReference>
<feature type="domain" description="VWFD" evidence="6">
    <location>
        <begin position="1"/>
        <end position="160"/>
    </location>
</feature>
<dbReference type="PROSITE" id="PS51233">
    <property type="entry name" value="VWFD"/>
    <property type="match status" value="4"/>
</dbReference>
<comment type="caution">
    <text evidence="7">The sequence shown here is derived from an EMBL/GenBank/DDBJ whole genome shotgun (WGS) entry which is preliminary data.</text>
</comment>
<evidence type="ECO:0000313" key="7">
    <source>
        <dbReference type="EMBL" id="KAE8288669.1"/>
    </source>
</evidence>
<accession>A0A6G0IB04</accession>
<evidence type="ECO:0000256" key="4">
    <source>
        <dbReference type="ARBA" id="ARBA00023157"/>
    </source>
</evidence>
<keyword evidence="8" id="KW-1185">Reference proteome</keyword>
<sequence length="1447" mass="157444">MGGTHFRSYDGHSFDFNMGGCRYVLSQVCDEEESHPTVIIQQGQLYLRLHGVNLSLEMEHLGKVKINGVLWTPPVKLDHMAILHFGLLTRVVIDTGVVVTYGGPNLIQIVIPASHKKMCGLCGITGEMSWAEGCSQQCNCSATATVFCEPASCPEGERCTLNDTWGCSRKADNDTVCKNGETCGVHSQPHQTPCWVLGGAHFYTFDGKVFEFHGNCTYTLIQTLNTTMSCPLNSHYKSCGTACPATCQDPFRSRPCTLTCVETCQCDPGFVLDGNNCVLLSQCGCTHNGYNYHSNQTFWADEECTEQCICDPHTHQTHCHLDSCGPDEYCSLQNGVRSCVLHHQQTCMYTGHHIVTFDQHDYDLHGTCQYQLVGVCEQKQGLDGIQVYIQTDGHLESALYILVNVSGVLVKLSSKNTENIEVDGVKRNMPYRFSPTALAFSLGLHTYIYTDVGFEFSLSVEGIVSISLSTKYANATCGLCGNFNSDPADDLPANKTQEQLSPERFGKAWRRGQNSWCCLGGSCPKCSSENQARFSDPEACGKILEVNGPFRHCHGKVDPSSFYKRCVSDLCLHGGLQPALCHSLAAYTAVCLSHKAIVYAWRNPEFCYPSCPSSTRYNMSSASVHLCLGCQNNTVEVPLNTGEDCFCEAAYQCPQFSHYSQCANACSSLCPEISQTVQCPWDCEEGCQCNTGHLYDGHACVPAEQCGCVQDGRRFKASESKLLQNCTVNCTCGPPLVCEQYSCPSLYSCIVSDGVMGCHKDAEQNTDPCEGKCDETENCYLSNGVPVCESRHGLCGAWGGQHYHTFDGLDYNFEGTCTYLLAASKGAVNCLTPFSVSKKNDCNGSRAAFSTLVVTVQAYGFIIKFSSDKGSIHVNGQVTYIPVNLMRGKIQVSYKGGKALLKTDFGMHVVFDGNSTVVVTLDPHYKGKVYGLCGNFNGDPQDEYPVTTPGSPPIKTSVELAQAYLLFDGDLDCCTGCKQNLDEETLPIDLVSDADSSKRCAVLTDQNGPWAHCHSRVNPDSFYKSCVVDRLHNGGSNVAHHKAIHTYSMVCGESDSYHDEVTVDVHCPPNSHYKTCGSACPPSCEFNATTCNKACVQGCFCNPGFIRSPTGCVHPHQCGCTDSRGKYHSLNSTFWAPDNCGQVCICGPAIGETRCHPAQCPRGMVCKQLHHKRLIVYNNIGTLMVILPSSYGSSVSGLCGNANTDPDDDLMMPNEELAQNGLEFAHSWRAQDAESCRSNCSFKLKRCPVEAQKLFEGSDFCGVLLNELGPFADCASVLSPKHYFHSCVADSCSYDGHYSAVCSSIASYAAACQAAQLPVRQWRSDTFCGMSCPKNSHYELCGPRCPVVCLGLSSPANCSGRCEEGCQCDPGYVLSDGQCVLVSDCGCMHNGQYHPVGPFTSEKRCQKCNCEGGAVTCSPSENCPVKDGLSLLYGVCQVFAGFGYIHV</sequence>
<evidence type="ECO:0000256" key="2">
    <source>
        <dbReference type="ARBA" id="ARBA00022729"/>
    </source>
</evidence>
<evidence type="ECO:0000256" key="1">
    <source>
        <dbReference type="ARBA" id="ARBA00004370"/>
    </source>
</evidence>
<dbReference type="InterPro" id="IPR052749">
    <property type="entry name" value="Alpha-tectorin"/>
</dbReference>
<name>A0A6G0IB04_LARCR</name>
<dbReference type="PANTHER" id="PTHR46160:SF9">
    <property type="entry name" value="PROTEIN PRY2-RELATED"/>
    <property type="match status" value="1"/>
</dbReference>
<dbReference type="InterPro" id="IPR001846">
    <property type="entry name" value="VWF_type-D"/>
</dbReference>
<dbReference type="SUPFAM" id="SSF57567">
    <property type="entry name" value="Serine protease inhibitors"/>
    <property type="match status" value="4"/>
</dbReference>
<reference evidence="7 8" key="1">
    <citation type="submission" date="2019-07" db="EMBL/GenBank/DDBJ databases">
        <title>Chromosome genome assembly for large yellow croaker.</title>
        <authorList>
            <person name="Xiao S."/>
        </authorList>
    </citation>
    <scope>NUCLEOTIDE SEQUENCE [LARGE SCALE GENOMIC DNA]</scope>
    <source>
        <strain evidence="7">JMULYC20181020</strain>
        <tissue evidence="7">Muscle</tissue>
    </source>
</reference>
<protein>
    <submittedName>
        <fullName evidence="7">IgGFc-binding protein Fcgamma-binding protein antigen</fullName>
    </submittedName>
</protein>
<evidence type="ECO:0000256" key="3">
    <source>
        <dbReference type="ARBA" id="ARBA00023136"/>
    </source>
</evidence>
<keyword evidence="3" id="KW-0472">Membrane</keyword>
<dbReference type="InterPro" id="IPR025615">
    <property type="entry name" value="TILa_dom"/>
</dbReference>
<feature type="domain" description="VWFD" evidence="6">
    <location>
        <begin position="344"/>
        <end position="519"/>
    </location>
</feature>
<dbReference type="PANTHER" id="PTHR46160">
    <property type="entry name" value="ALPHA-TECTORIN-RELATED"/>
    <property type="match status" value="1"/>
</dbReference>
<evidence type="ECO:0000256" key="5">
    <source>
        <dbReference type="ARBA" id="ARBA00023180"/>
    </source>
</evidence>
<gene>
    <name evidence="7" type="ORF">D5F01_LYC12544</name>
</gene>
<dbReference type="Pfam" id="PF01826">
    <property type="entry name" value="TIL"/>
    <property type="match status" value="4"/>
</dbReference>
<dbReference type="InterPro" id="IPR036084">
    <property type="entry name" value="Ser_inhib-like_sf"/>
</dbReference>
<dbReference type="CDD" id="cd19941">
    <property type="entry name" value="TIL"/>
    <property type="match status" value="4"/>
</dbReference>
<dbReference type="InterPro" id="IPR014853">
    <property type="entry name" value="VWF/SSPO/ZAN-like_Cys-rich_dom"/>
</dbReference>
<dbReference type="EMBL" id="REGW02000012">
    <property type="protein sequence ID" value="KAE8288669.1"/>
    <property type="molecule type" value="Genomic_DNA"/>
</dbReference>